<dbReference type="InterPro" id="IPR032282">
    <property type="entry name" value="HAGH_C"/>
</dbReference>
<feature type="non-terminal residue" evidence="5">
    <location>
        <position position="1"/>
    </location>
</feature>
<organism evidence="5 6">
    <name type="scientific">Xenotaenia resolanae</name>
    <dbReference type="NCBI Taxonomy" id="208358"/>
    <lineage>
        <taxon>Eukaryota</taxon>
        <taxon>Metazoa</taxon>
        <taxon>Chordata</taxon>
        <taxon>Craniata</taxon>
        <taxon>Vertebrata</taxon>
        <taxon>Euteleostomi</taxon>
        <taxon>Actinopterygii</taxon>
        <taxon>Neopterygii</taxon>
        <taxon>Teleostei</taxon>
        <taxon>Neoteleostei</taxon>
        <taxon>Acanthomorphata</taxon>
        <taxon>Ovalentaria</taxon>
        <taxon>Atherinomorphae</taxon>
        <taxon>Cyprinodontiformes</taxon>
        <taxon>Goodeidae</taxon>
        <taxon>Xenotaenia</taxon>
    </lineage>
</organism>
<keyword evidence="3" id="KW-0862">Zinc</keyword>
<gene>
    <name evidence="5" type="ORF">XENORESO_021411</name>
</gene>
<dbReference type="EMBL" id="JAHRIM010018975">
    <property type="protein sequence ID" value="MEQ2262034.1"/>
    <property type="molecule type" value="Genomic_DNA"/>
</dbReference>
<evidence type="ECO:0000256" key="1">
    <source>
        <dbReference type="ARBA" id="ARBA00022723"/>
    </source>
</evidence>
<sequence length="58" mass="6871">HEYAEDNLLFAAEVEPRNAAREDKYQWVLQQRGQKLCSVRMIFCHCYASQARLPRKDS</sequence>
<reference evidence="5 6" key="1">
    <citation type="submission" date="2021-06" db="EMBL/GenBank/DDBJ databases">
        <authorList>
            <person name="Palmer J.M."/>
        </authorList>
    </citation>
    <scope>NUCLEOTIDE SEQUENCE [LARGE SCALE GENOMIC DNA]</scope>
    <source>
        <strain evidence="5 6">XR_2019</strain>
        <tissue evidence="5">Muscle</tissue>
    </source>
</reference>
<dbReference type="Proteomes" id="UP001444071">
    <property type="component" value="Unassembled WGS sequence"/>
</dbReference>
<accession>A0ABV0VYM4</accession>
<keyword evidence="6" id="KW-1185">Reference proteome</keyword>
<evidence type="ECO:0000256" key="2">
    <source>
        <dbReference type="ARBA" id="ARBA00022801"/>
    </source>
</evidence>
<evidence type="ECO:0000313" key="6">
    <source>
        <dbReference type="Proteomes" id="UP001444071"/>
    </source>
</evidence>
<proteinExistence type="predicted"/>
<feature type="domain" description="Hydroxyacylglutathione hydrolase C-terminal" evidence="4">
    <location>
        <begin position="2"/>
        <end position="40"/>
    </location>
</feature>
<keyword evidence="2" id="KW-0378">Hydrolase</keyword>
<evidence type="ECO:0000313" key="5">
    <source>
        <dbReference type="EMBL" id="MEQ2262034.1"/>
    </source>
</evidence>
<dbReference type="Pfam" id="PF16123">
    <property type="entry name" value="HAGH_C"/>
    <property type="match status" value="1"/>
</dbReference>
<comment type="caution">
    <text evidence="5">The sequence shown here is derived from an EMBL/GenBank/DDBJ whole genome shotgun (WGS) entry which is preliminary data.</text>
</comment>
<keyword evidence="1" id="KW-0479">Metal-binding</keyword>
<evidence type="ECO:0000256" key="3">
    <source>
        <dbReference type="ARBA" id="ARBA00022833"/>
    </source>
</evidence>
<evidence type="ECO:0000259" key="4">
    <source>
        <dbReference type="Pfam" id="PF16123"/>
    </source>
</evidence>
<protein>
    <recommendedName>
        <fullName evidence="4">Hydroxyacylglutathione hydrolase C-terminal domain-containing protein</fullName>
    </recommendedName>
</protein>
<name>A0ABV0VYM4_9TELE</name>